<evidence type="ECO:0000313" key="8">
    <source>
        <dbReference type="EMBL" id="MCP2257494.1"/>
    </source>
</evidence>
<feature type="transmembrane region" description="Helical" evidence="6">
    <location>
        <begin position="199"/>
        <end position="220"/>
    </location>
</feature>
<dbReference type="InterPro" id="IPR050638">
    <property type="entry name" value="AA-Vitamin_Transporters"/>
</dbReference>
<evidence type="ECO:0000256" key="1">
    <source>
        <dbReference type="ARBA" id="ARBA00004141"/>
    </source>
</evidence>
<keyword evidence="4 6" id="KW-1133">Transmembrane helix</keyword>
<dbReference type="EMBL" id="JAMTCP010000004">
    <property type="protein sequence ID" value="MCP2257494.1"/>
    <property type="molecule type" value="Genomic_DNA"/>
</dbReference>
<dbReference type="PANTHER" id="PTHR32322">
    <property type="entry name" value="INNER MEMBRANE TRANSPORTER"/>
    <property type="match status" value="1"/>
</dbReference>
<dbReference type="InterPro" id="IPR037185">
    <property type="entry name" value="EmrE-like"/>
</dbReference>
<evidence type="ECO:0000256" key="6">
    <source>
        <dbReference type="SAM" id="Phobius"/>
    </source>
</evidence>
<comment type="subcellular location">
    <subcellularLocation>
        <location evidence="1">Membrane</location>
        <topology evidence="1">Multi-pass membrane protein</topology>
    </subcellularLocation>
</comment>
<sequence length="305" mass="31881">MSGKDSVIAPSAITDNSGPSQGGWALGLFGVLVFSFTLPANAWAVEGFDPVAITVWRALLPGLLAVVILWRMRAPIPDARTWFSLSVGGLCVGVGFPLLSSVALTTINPARAAVIMGLLPALTAVFATLLGKERPSPRFWLATVAGLVVLLAYLMTRRGAGELGLGTGDLAMFAATCCSALAYVLGADRAKVLGGPRSMCWTLVALLPLSVPAGIVTALVQDPQWTVRSTVGLLYLAVASTVIGYFAWYAGLARGGIARVGQVQQIQPILTICWSALFFADELDALTFVVGVVVALLVAVGQRVR</sequence>
<dbReference type="RefSeq" id="WP_253668448.1">
    <property type="nucleotide sequence ID" value="NZ_JAMTCP010000004.1"/>
</dbReference>
<organism evidence="8 9">
    <name type="scientific">Streptoalloteichus tenebrarius (strain ATCC 17920 / DSM 40477 / JCM 4838 / CBS 697.72 / NBRC 16177 / NCIMB 11028 / NRRL B-12390 / A12253. 1 / ISP 5477)</name>
    <name type="common">Streptomyces tenebrarius</name>
    <dbReference type="NCBI Taxonomy" id="1933"/>
    <lineage>
        <taxon>Bacteria</taxon>
        <taxon>Bacillati</taxon>
        <taxon>Actinomycetota</taxon>
        <taxon>Actinomycetes</taxon>
        <taxon>Pseudonocardiales</taxon>
        <taxon>Pseudonocardiaceae</taxon>
        <taxon>Streptoalloteichus</taxon>
    </lineage>
</organism>
<dbReference type="SUPFAM" id="SSF103481">
    <property type="entry name" value="Multidrug resistance efflux transporter EmrE"/>
    <property type="match status" value="2"/>
</dbReference>
<dbReference type="PANTHER" id="PTHR32322:SF2">
    <property type="entry name" value="EAMA DOMAIN-CONTAINING PROTEIN"/>
    <property type="match status" value="1"/>
</dbReference>
<feature type="transmembrane region" description="Helical" evidence="6">
    <location>
        <begin position="232"/>
        <end position="251"/>
    </location>
</feature>
<feature type="transmembrane region" description="Helical" evidence="6">
    <location>
        <begin position="138"/>
        <end position="155"/>
    </location>
</feature>
<feature type="transmembrane region" description="Helical" evidence="6">
    <location>
        <begin position="170"/>
        <end position="187"/>
    </location>
</feature>
<accession>A0ABT1HPQ4</accession>
<gene>
    <name evidence="8" type="ORF">LX15_001179</name>
</gene>
<feature type="transmembrane region" description="Helical" evidence="6">
    <location>
        <begin position="82"/>
        <end position="104"/>
    </location>
</feature>
<dbReference type="Pfam" id="PF00892">
    <property type="entry name" value="EamA"/>
    <property type="match status" value="2"/>
</dbReference>
<dbReference type="Proteomes" id="UP001205311">
    <property type="component" value="Unassembled WGS sequence"/>
</dbReference>
<keyword evidence="9" id="KW-1185">Reference proteome</keyword>
<keyword evidence="5 6" id="KW-0472">Membrane</keyword>
<evidence type="ECO:0000256" key="2">
    <source>
        <dbReference type="ARBA" id="ARBA00007362"/>
    </source>
</evidence>
<evidence type="ECO:0000259" key="7">
    <source>
        <dbReference type="Pfam" id="PF00892"/>
    </source>
</evidence>
<feature type="transmembrane region" description="Helical" evidence="6">
    <location>
        <begin position="24"/>
        <end position="45"/>
    </location>
</feature>
<name>A0ABT1HPQ4_STRSD</name>
<feature type="domain" description="EamA" evidence="7">
    <location>
        <begin position="167"/>
        <end position="297"/>
    </location>
</feature>
<protein>
    <submittedName>
        <fullName evidence="8">Permease of the drug/metabolite transporter (DMT) superfamily</fullName>
    </submittedName>
</protein>
<dbReference type="InterPro" id="IPR000620">
    <property type="entry name" value="EamA_dom"/>
</dbReference>
<feature type="transmembrane region" description="Helical" evidence="6">
    <location>
        <begin position="51"/>
        <end position="70"/>
    </location>
</feature>
<evidence type="ECO:0000256" key="5">
    <source>
        <dbReference type="ARBA" id="ARBA00023136"/>
    </source>
</evidence>
<feature type="transmembrane region" description="Helical" evidence="6">
    <location>
        <begin position="110"/>
        <end position="131"/>
    </location>
</feature>
<proteinExistence type="inferred from homology"/>
<evidence type="ECO:0000256" key="4">
    <source>
        <dbReference type="ARBA" id="ARBA00022989"/>
    </source>
</evidence>
<keyword evidence="3 6" id="KW-0812">Transmembrane</keyword>
<comment type="similarity">
    <text evidence="2">Belongs to the EamA transporter family.</text>
</comment>
<evidence type="ECO:0000313" key="9">
    <source>
        <dbReference type="Proteomes" id="UP001205311"/>
    </source>
</evidence>
<evidence type="ECO:0000256" key="3">
    <source>
        <dbReference type="ARBA" id="ARBA00022692"/>
    </source>
</evidence>
<comment type="caution">
    <text evidence="8">The sequence shown here is derived from an EMBL/GenBank/DDBJ whole genome shotgun (WGS) entry which is preliminary data.</text>
</comment>
<feature type="domain" description="EamA" evidence="7">
    <location>
        <begin position="25"/>
        <end position="151"/>
    </location>
</feature>
<reference evidence="8 9" key="1">
    <citation type="submission" date="2022-06" db="EMBL/GenBank/DDBJ databases">
        <title>Genomic Encyclopedia of Archaeal and Bacterial Type Strains, Phase II (KMG-II): from individual species to whole genera.</title>
        <authorList>
            <person name="Goeker M."/>
        </authorList>
    </citation>
    <scope>NUCLEOTIDE SEQUENCE [LARGE SCALE GENOMIC DNA]</scope>
    <source>
        <strain evidence="8 9">DSM 40477</strain>
    </source>
</reference>